<evidence type="ECO:0000256" key="2">
    <source>
        <dbReference type="ARBA" id="ARBA00022630"/>
    </source>
</evidence>
<dbReference type="PANTHER" id="PTHR43004">
    <property type="entry name" value="TRK SYSTEM POTASSIUM UPTAKE PROTEIN"/>
    <property type="match status" value="1"/>
</dbReference>
<evidence type="ECO:0000259" key="6">
    <source>
        <dbReference type="Pfam" id="PF07976"/>
    </source>
</evidence>
<dbReference type="Proteomes" id="UP000001072">
    <property type="component" value="Unassembled WGS sequence"/>
</dbReference>
<dbReference type="CDD" id="cd02979">
    <property type="entry name" value="PHOX_C"/>
    <property type="match status" value="1"/>
</dbReference>
<feature type="domain" description="FAD-binding" evidence="5">
    <location>
        <begin position="14"/>
        <end position="91"/>
    </location>
</feature>
<dbReference type="InterPro" id="IPR036249">
    <property type="entry name" value="Thioredoxin-like_sf"/>
</dbReference>
<keyword evidence="8" id="KW-1185">Reference proteome</keyword>
<name>F4RXR7_MELLP</name>
<evidence type="ECO:0000256" key="1">
    <source>
        <dbReference type="ARBA" id="ARBA00007801"/>
    </source>
</evidence>
<sequence length="687" mass="75987">MTTTNNNSVPKVSKVDVLIIGAGPAGLMAATGLTKYGINNIRIIDKRSTKIYTGQADGLNPRTLEIFQALGIGSEIAHEMNTFGEVCHWEPNASGEIKRTARSSVSPPGISKFQSSCLHQGRIEEHLMNNIARWSMSARPTNDGSNQSPTSKKVIVERAVCPDSIHLPPITSSPLSDKDEDQITLTLRHLSESEAKPAQFLPSTKDGLFRSNVFDSEASDLDSNPNGLPAEGSLETVQCKFVIGTDGARSWTRSALGYKLVGDSLNYFWGVLDGVPATDFPDIRGVSLIHSAENGSLMIIPRERNLVRLYIQLPQPIPGQRPNRDDITPEKLLQVTNSIIAPYTLRMPNVDWYTCYEIGQRLADSWHWNNRVFIAGDACHTHSPKAGQGMNTSMADTFNLAWKLAHVLQKKADLKILETYGVERSKLAQELITFDQKLSSLFSGKPAKDNEDSNGISLKEFHQTIEKSKHFISGTSVNYDSNILIFKGDDINSIIKSKPELAKHTPIGTRLLSNRVVCLSDANVSETLDLIPADGKWKVLIFPGDIQANEDCKIKLDQLSDFLANDKTSPIQRFTPVGQDTDSVIDCITIVSSSRTALELTQFHQILRPLQGPHRFGSYKKIFTDEESYHEGHGHAYEKYGINPNVGCIIVARPDQHVSLILDLNDHLALSSFFEQFMISPHFTPSS</sequence>
<dbReference type="VEuPathDB" id="FungiDB:MELLADRAFT_109827"/>
<dbReference type="HOGENOM" id="CLU_009665_9_2_1"/>
<dbReference type="InterPro" id="IPR038220">
    <property type="entry name" value="PHOX_C_sf"/>
</dbReference>
<dbReference type="InterPro" id="IPR012941">
    <property type="entry name" value="Phe_hydrox_C_dim_dom"/>
</dbReference>
<gene>
    <name evidence="7" type="ORF">MELLADRAFT_109827</name>
</gene>
<dbReference type="PANTHER" id="PTHR43004:SF20">
    <property type="entry name" value="2-MONOOXYGENASE, PUTATIVE (AFU_ORTHOLOGUE AFUA_1G13660)-RELATED"/>
    <property type="match status" value="1"/>
</dbReference>
<dbReference type="EMBL" id="GL883128">
    <property type="protein sequence ID" value="EGG02775.1"/>
    <property type="molecule type" value="Genomic_DNA"/>
</dbReference>
<dbReference type="OrthoDB" id="1716816at2759"/>
<dbReference type="KEGG" id="mlr:MELLADRAFT_109827"/>
<feature type="domain" description="Phenol hydroxylase-like C-terminal dimerisation" evidence="6">
    <location>
        <begin position="477"/>
        <end position="681"/>
    </location>
</feature>
<protein>
    <recommendedName>
        <fullName evidence="9">FAD-binding domain-containing protein</fullName>
    </recommendedName>
</protein>
<keyword evidence="2" id="KW-0285">Flavoprotein</keyword>
<dbReference type="GO" id="GO:0071949">
    <property type="term" value="F:FAD binding"/>
    <property type="evidence" value="ECO:0007669"/>
    <property type="project" value="InterPro"/>
</dbReference>
<dbReference type="STRING" id="747676.F4RXR7"/>
<evidence type="ECO:0000256" key="3">
    <source>
        <dbReference type="ARBA" id="ARBA00022827"/>
    </source>
</evidence>
<comment type="similarity">
    <text evidence="1">Belongs to the PheA/TfdB FAD monooxygenase family.</text>
</comment>
<dbReference type="Gene3D" id="3.50.50.60">
    <property type="entry name" value="FAD/NAD(P)-binding domain"/>
    <property type="match status" value="1"/>
</dbReference>
<evidence type="ECO:0000313" key="7">
    <source>
        <dbReference type="EMBL" id="EGG02775.1"/>
    </source>
</evidence>
<dbReference type="InterPro" id="IPR002938">
    <property type="entry name" value="FAD-bd"/>
</dbReference>
<proteinExistence type="inferred from homology"/>
<keyword evidence="3" id="KW-0274">FAD</keyword>
<reference evidence="8" key="1">
    <citation type="journal article" date="2011" name="Proc. Natl. Acad. Sci. U.S.A.">
        <title>Obligate biotrophy features unraveled by the genomic analysis of rust fungi.</title>
        <authorList>
            <person name="Duplessis S."/>
            <person name="Cuomo C.A."/>
            <person name="Lin Y.-C."/>
            <person name="Aerts A."/>
            <person name="Tisserant E."/>
            <person name="Veneault-Fourrey C."/>
            <person name="Joly D.L."/>
            <person name="Hacquard S."/>
            <person name="Amselem J."/>
            <person name="Cantarel B.L."/>
            <person name="Chiu R."/>
            <person name="Coutinho P.M."/>
            <person name="Feau N."/>
            <person name="Field M."/>
            <person name="Frey P."/>
            <person name="Gelhaye E."/>
            <person name="Goldberg J."/>
            <person name="Grabherr M.G."/>
            <person name="Kodira C.D."/>
            <person name="Kohler A."/>
            <person name="Kuees U."/>
            <person name="Lindquist E.A."/>
            <person name="Lucas S.M."/>
            <person name="Mago R."/>
            <person name="Mauceli E."/>
            <person name="Morin E."/>
            <person name="Murat C."/>
            <person name="Pangilinan J.L."/>
            <person name="Park R."/>
            <person name="Pearson M."/>
            <person name="Quesneville H."/>
            <person name="Rouhier N."/>
            <person name="Sakthikumar S."/>
            <person name="Salamov A.A."/>
            <person name="Schmutz J."/>
            <person name="Selles B."/>
            <person name="Shapiro H."/>
            <person name="Tanguay P."/>
            <person name="Tuskan G.A."/>
            <person name="Henrissat B."/>
            <person name="Van de Peer Y."/>
            <person name="Rouze P."/>
            <person name="Ellis J.G."/>
            <person name="Dodds P.N."/>
            <person name="Schein J.E."/>
            <person name="Zhong S."/>
            <person name="Hamelin R.C."/>
            <person name="Grigoriev I.V."/>
            <person name="Szabo L.J."/>
            <person name="Martin F."/>
        </authorList>
    </citation>
    <scope>NUCLEOTIDE SEQUENCE [LARGE SCALE GENOMIC DNA]</scope>
    <source>
        <strain evidence="8">98AG31 / pathotype 3-4-7</strain>
    </source>
</reference>
<dbReference type="eggNOG" id="KOG3855">
    <property type="taxonomic scope" value="Eukaryota"/>
</dbReference>
<dbReference type="InterPro" id="IPR036188">
    <property type="entry name" value="FAD/NAD-bd_sf"/>
</dbReference>
<dbReference type="SUPFAM" id="SSF51905">
    <property type="entry name" value="FAD/NAD(P)-binding domain"/>
    <property type="match status" value="1"/>
</dbReference>
<keyword evidence="4" id="KW-0560">Oxidoreductase</keyword>
<dbReference type="InParanoid" id="F4RXR7"/>
<evidence type="ECO:0008006" key="9">
    <source>
        <dbReference type="Google" id="ProtNLM"/>
    </source>
</evidence>
<dbReference type="SUPFAM" id="SSF54373">
    <property type="entry name" value="FAD-linked reductases, C-terminal domain"/>
    <property type="match status" value="1"/>
</dbReference>
<feature type="domain" description="FAD-binding" evidence="5">
    <location>
        <begin position="231"/>
        <end position="434"/>
    </location>
</feature>
<dbReference type="PRINTS" id="PR00420">
    <property type="entry name" value="RNGMNOXGNASE"/>
</dbReference>
<dbReference type="RefSeq" id="XP_007413888.1">
    <property type="nucleotide sequence ID" value="XM_007413826.1"/>
</dbReference>
<evidence type="ECO:0000259" key="5">
    <source>
        <dbReference type="Pfam" id="PF01494"/>
    </source>
</evidence>
<dbReference type="SUPFAM" id="SSF52833">
    <property type="entry name" value="Thioredoxin-like"/>
    <property type="match status" value="1"/>
</dbReference>
<dbReference type="Gene3D" id="3.40.30.20">
    <property type="match status" value="1"/>
</dbReference>
<dbReference type="GO" id="GO:0016709">
    <property type="term" value="F:oxidoreductase activity, acting on paired donors, with incorporation or reduction of molecular oxygen, NAD(P)H as one donor, and incorporation of one atom of oxygen"/>
    <property type="evidence" value="ECO:0007669"/>
    <property type="project" value="UniProtKB-ARBA"/>
</dbReference>
<organism evidence="8">
    <name type="scientific">Melampsora larici-populina (strain 98AG31 / pathotype 3-4-7)</name>
    <name type="common">Poplar leaf rust fungus</name>
    <dbReference type="NCBI Taxonomy" id="747676"/>
    <lineage>
        <taxon>Eukaryota</taxon>
        <taxon>Fungi</taxon>
        <taxon>Dikarya</taxon>
        <taxon>Basidiomycota</taxon>
        <taxon>Pucciniomycotina</taxon>
        <taxon>Pucciniomycetes</taxon>
        <taxon>Pucciniales</taxon>
        <taxon>Melampsoraceae</taxon>
        <taxon>Melampsora</taxon>
    </lineage>
</organism>
<accession>F4RXR7</accession>
<dbReference type="Pfam" id="PF01494">
    <property type="entry name" value="FAD_binding_3"/>
    <property type="match status" value="2"/>
</dbReference>
<dbReference type="AlphaFoldDB" id="F4RXR7"/>
<dbReference type="InterPro" id="IPR050641">
    <property type="entry name" value="RIFMO-like"/>
</dbReference>
<evidence type="ECO:0000313" key="8">
    <source>
        <dbReference type="Proteomes" id="UP000001072"/>
    </source>
</evidence>
<dbReference type="GeneID" id="18923886"/>
<evidence type="ECO:0000256" key="4">
    <source>
        <dbReference type="ARBA" id="ARBA00023002"/>
    </source>
</evidence>
<dbReference type="Pfam" id="PF07976">
    <property type="entry name" value="Phe_hydrox_dim"/>
    <property type="match status" value="1"/>
</dbReference>
<dbReference type="Gene3D" id="3.30.9.10">
    <property type="entry name" value="D-Amino Acid Oxidase, subunit A, domain 2"/>
    <property type="match status" value="1"/>
</dbReference>